<keyword evidence="6" id="KW-1160">Virus entry into host cell</keyword>
<gene>
    <name evidence="8" type="ORF">H2Bulk34280_000002</name>
</gene>
<dbReference type="InterPro" id="IPR005563">
    <property type="entry name" value="A_protein"/>
</dbReference>
<reference evidence="8" key="1">
    <citation type="submission" date="2019-05" db="EMBL/GenBank/DDBJ databases">
        <title>Metatranscriptomic reconstruction reveals RNA viruses with the potential to shape carbon cycling in soil.</title>
        <authorList>
            <person name="Starr E.P."/>
            <person name="Nuccio E."/>
            <person name="Pett-Ridge J."/>
            <person name="Banfield J.F."/>
            <person name="Firestone M.K."/>
        </authorList>
    </citation>
    <scope>NUCLEOTIDE SEQUENCE</scope>
    <source>
        <strain evidence="8">H2_Bulk_34_280</strain>
    </source>
</reference>
<proteinExistence type="inferred from homology"/>
<keyword evidence="5" id="KW-1175">Viral attachment to host cell pilus</keyword>
<evidence type="ECO:0000256" key="3">
    <source>
        <dbReference type="ARBA" id="ARBA00022804"/>
    </source>
</evidence>
<evidence type="ECO:0000256" key="6">
    <source>
        <dbReference type="ARBA" id="ARBA00023296"/>
    </source>
</evidence>
<evidence type="ECO:0000256" key="4">
    <source>
        <dbReference type="ARBA" id="ARBA00022844"/>
    </source>
</evidence>
<dbReference type="EMBL" id="MN035680">
    <property type="protein sequence ID" value="QDH90642.1"/>
    <property type="molecule type" value="Genomic_RNA"/>
</dbReference>
<comment type="subcellular location">
    <subcellularLocation>
        <location evidence="1">Virion</location>
    </subcellularLocation>
</comment>
<comment type="similarity">
    <text evidence="7">Belongs to the Leviviricetes maturation protein family.</text>
</comment>
<evidence type="ECO:0008006" key="9">
    <source>
        <dbReference type="Google" id="ProtNLM"/>
    </source>
</evidence>
<protein>
    <recommendedName>
        <fullName evidence="9">Maturation</fullName>
    </recommendedName>
</protein>
<evidence type="ECO:0000256" key="5">
    <source>
        <dbReference type="ARBA" id="ARBA00023104"/>
    </source>
</evidence>
<dbReference type="GO" id="GO:0044423">
    <property type="term" value="C:virion component"/>
    <property type="evidence" value="ECO:0007669"/>
    <property type="project" value="UniProtKB-KW"/>
</dbReference>
<keyword evidence="4" id="KW-0946">Virion</keyword>
<dbReference type="GO" id="GO:0039666">
    <property type="term" value="P:virion attachment to host cell pilus"/>
    <property type="evidence" value="ECO:0007669"/>
    <property type="project" value="UniProtKB-KW"/>
</dbReference>
<accession>A0A514DAK6</accession>
<name>A0A514DAK6_9VIRU</name>
<evidence type="ECO:0000256" key="1">
    <source>
        <dbReference type="ARBA" id="ARBA00004328"/>
    </source>
</evidence>
<sequence length="427" mass="48328">MGYKHFYTTYQRFEVGSYSGYMSPTFYDMFNASIIDDYELVGFKEHTSVGTPGFHSVKRRHLPINPYHSYSLSISCGSGELFSQDQFGYAQYYRLSGISIAQFVMGSVLSATYLRGGWVDRLNDHSSEEKALAKLIERIQGEKVNLAQMYAERKQVVDMVHSTIDRLVTAFAAIKHGKPNLAFQALGMKTRPRKEVLASYHKARARDPLDAAGNLWLELQYGWKPLLGDVYSAAELLASRVVDRQPVLKAKSSSEQKVQNLLQGSFFGMQTGLASVSAKYSTRYYVEYEIPSESALLAGKTGLTNPALLAWELLPYSFVVDWFLPIGPWLESFTAFDGLEFKRGYRQNLSELKCGVSGAREIKELSPYFEARVNFQTQMNEREYTRTVLYSFPTPSLPRVKNPFSFSHVNSAVALLQNTFRKSVSKK</sequence>
<evidence type="ECO:0000256" key="2">
    <source>
        <dbReference type="ARBA" id="ARBA00022581"/>
    </source>
</evidence>
<organism evidence="8">
    <name type="scientific">Leviviridae sp</name>
    <dbReference type="NCBI Taxonomy" id="2027243"/>
    <lineage>
        <taxon>Viruses</taxon>
        <taxon>Riboviria</taxon>
        <taxon>Orthornavirae</taxon>
        <taxon>Lenarviricota</taxon>
        <taxon>Leviviricetes</taxon>
        <taxon>Norzivirales</taxon>
        <taxon>Fiersviridae</taxon>
    </lineage>
</organism>
<dbReference type="Pfam" id="PF03863">
    <property type="entry name" value="Phage_mat-A"/>
    <property type="match status" value="1"/>
</dbReference>
<keyword evidence="2" id="KW-0945">Host-virus interaction</keyword>
<keyword evidence="3" id="KW-1161">Viral attachment to host cell</keyword>
<evidence type="ECO:0000256" key="7">
    <source>
        <dbReference type="ARBA" id="ARBA00035110"/>
    </source>
</evidence>
<evidence type="ECO:0000313" key="8">
    <source>
        <dbReference type="EMBL" id="QDH90642.1"/>
    </source>
</evidence>